<dbReference type="EMBL" id="GGFJ01006327">
    <property type="protein sequence ID" value="MBW55468.1"/>
    <property type="molecule type" value="Transcribed_RNA"/>
</dbReference>
<evidence type="ECO:0000256" key="5">
    <source>
        <dbReference type="SAM" id="MobiDB-lite"/>
    </source>
</evidence>
<dbReference type="PANTHER" id="PTHR18843:SF7">
    <property type="entry name" value="LAMINA-ASSOCIATED POLYPEPTIDE 1B ISOFORM 1-RELATED"/>
    <property type="match status" value="1"/>
</dbReference>
<comment type="subcellular location">
    <subcellularLocation>
        <location evidence="1">Membrane</location>
    </subcellularLocation>
</comment>
<evidence type="ECO:0000256" key="4">
    <source>
        <dbReference type="ARBA" id="ARBA00023136"/>
    </source>
</evidence>
<evidence type="ECO:0000256" key="1">
    <source>
        <dbReference type="ARBA" id="ARBA00004370"/>
    </source>
</evidence>
<evidence type="ECO:0000313" key="7">
    <source>
        <dbReference type="EMBL" id="MBW55468.1"/>
    </source>
</evidence>
<dbReference type="GO" id="GO:0061024">
    <property type="term" value="P:membrane organization"/>
    <property type="evidence" value="ECO:0007669"/>
    <property type="project" value="TreeGrafter"/>
</dbReference>
<reference evidence="7" key="1">
    <citation type="submission" date="2018-01" db="EMBL/GenBank/DDBJ databases">
        <title>An insight into the sialome of Amazonian anophelines.</title>
        <authorList>
            <person name="Ribeiro J.M."/>
            <person name="Scarpassa V."/>
            <person name="Calvo E."/>
        </authorList>
    </citation>
    <scope>NUCLEOTIDE SEQUENCE</scope>
    <source>
        <tissue evidence="7">Salivary glands</tissue>
    </source>
</reference>
<dbReference type="GO" id="GO:0001671">
    <property type="term" value="F:ATPase activator activity"/>
    <property type="evidence" value="ECO:0007669"/>
    <property type="project" value="InterPro"/>
</dbReference>
<organism evidence="7">
    <name type="scientific">Anopheles marajoara</name>
    <dbReference type="NCBI Taxonomy" id="58244"/>
    <lineage>
        <taxon>Eukaryota</taxon>
        <taxon>Metazoa</taxon>
        <taxon>Ecdysozoa</taxon>
        <taxon>Arthropoda</taxon>
        <taxon>Hexapoda</taxon>
        <taxon>Insecta</taxon>
        <taxon>Pterygota</taxon>
        <taxon>Neoptera</taxon>
        <taxon>Endopterygota</taxon>
        <taxon>Diptera</taxon>
        <taxon>Nematocera</taxon>
        <taxon>Culicoidea</taxon>
        <taxon>Culicidae</taxon>
        <taxon>Anophelinae</taxon>
        <taxon>Anopheles</taxon>
    </lineage>
</organism>
<keyword evidence="2 6" id="KW-0812">Transmembrane</keyword>
<keyword evidence="3 6" id="KW-1133">Transmembrane helix</keyword>
<feature type="compositionally biased region" description="Acidic residues" evidence="5">
    <location>
        <begin position="76"/>
        <end position="94"/>
    </location>
</feature>
<feature type="transmembrane region" description="Helical" evidence="6">
    <location>
        <begin position="154"/>
        <end position="177"/>
    </location>
</feature>
<proteinExistence type="predicted"/>
<keyword evidence="4 6" id="KW-0472">Membrane</keyword>
<name>A0A2M4BRR2_9DIPT</name>
<dbReference type="AlphaFoldDB" id="A0A2M4BRR2"/>
<protein>
    <submittedName>
        <fullName evidence="7">Uncharacterized protein</fullName>
    </submittedName>
</protein>
<evidence type="ECO:0000256" key="2">
    <source>
        <dbReference type="ARBA" id="ARBA00022692"/>
    </source>
</evidence>
<evidence type="ECO:0000256" key="3">
    <source>
        <dbReference type="ARBA" id="ARBA00022989"/>
    </source>
</evidence>
<feature type="compositionally biased region" description="Polar residues" evidence="5">
    <location>
        <begin position="64"/>
        <end position="74"/>
    </location>
</feature>
<dbReference type="Gene3D" id="3.40.50.12190">
    <property type="match status" value="1"/>
</dbReference>
<dbReference type="InterPro" id="IPR008662">
    <property type="entry name" value="TOIP1/2"/>
</dbReference>
<dbReference type="PANTHER" id="PTHR18843">
    <property type="entry name" value="TORSIN-1A-INTERACTING PROTEIN"/>
    <property type="match status" value="1"/>
</dbReference>
<feature type="region of interest" description="Disordered" evidence="5">
    <location>
        <begin position="59"/>
        <end position="94"/>
    </location>
</feature>
<dbReference type="InterPro" id="IPR038599">
    <property type="entry name" value="LAP1C-like_C_sf"/>
</dbReference>
<dbReference type="GO" id="GO:0016020">
    <property type="term" value="C:membrane"/>
    <property type="evidence" value="ECO:0007669"/>
    <property type="project" value="UniProtKB-SubCell"/>
</dbReference>
<accession>A0A2M4BRR2</accession>
<evidence type="ECO:0000256" key="6">
    <source>
        <dbReference type="SAM" id="Phobius"/>
    </source>
</evidence>
<sequence>MPGDFPEEITVSSAAKRLAKRNISGPRPRQTLESFRRTSIDDGAVAAELLSVSRDNHSFDAKSAESSVNKSRQALTDEEETSDNDEEFTEDSENVQDLVVQRVRQSTPVISRRQRTPSLNGLDNRIPFIAERIPTTPKRSPKPRVNDVENGNTFMSLVIVVAVVLIIVAGLFSGGVAKKKAAETRKGPSCIHFDILESSYHSIDSTLWDSLDCSVRQATLTTARPKPGTFLFMHNGAPAVVSRFLENVTKITSDCFGGTAPIVLGSERFKQPDIASDFGVFVAEYAQALRERSVMVVRNLEDIPPKAAQAFHSICDPEEPLVSRALIYLTMDISAAPKSLVESLAAGSSETAKAEKLLKQMWQDALRPEVLDPLITRLTENVYRIV</sequence>